<dbReference type="Pfam" id="PF07559">
    <property type="entry name" value="FlgE_D2"/>
    <property type="match status" value="1"/>
</dbReference>
<proteinExistence type="inferred from homology"/>
<reference evidence="10 11" key="1">
    <citation type="submission" date="2016-12" db="EMBL/GenBank/DDBJ databases">
        <title>The genome of dimorphic prosthecate Glycocaulis alkaliphilus 6b-8t, isolated from crude oil dictates its adaptability in petroleum environments.</title>
        <authorList>
            <person name="Wu X.-L."/>
            <person name="Geng S."/>
        </authorList>
    </citation>
    <scope>NUCLEOTIDE SEQUENCE [LARGE SCALE GENOMIC DNA]</scope>
    <source>
        <strain evidence="10 11">6B-8</strain>
    </source>
</reference>
<dbReference type="OrthoDB" id="8372879at2"/>
<evidence type="ECO:0000259" key="8">
    <source>
        <dbReference type="Pfam" id="PF07559"/>
    </source>
</evidence>
<comment type="function">
    <text evidence="5">A flexible structure which links the flagellar filament to the drive apparatus in the basal body.</text>
</comment>
<evidence type="ECO:0000313" key="10">
    <source>
        <dbReference type="EMBL" id="AZU04911.1"/>
    </source>
</evidence>
<keyword evidence="4 5" id="KW-0975">Bacterial flagellum</keyword>
<keyword evidence="10" id="KW-0969">Cilium</keyword>
<dbReference type="Gene3D" id="2.60.98.20">
    <property type="entry name" value="Flagellar hook protein FlgE"/>
    <property type="match status" value="1"/>
</dbReference>
<protein>
    <recommendedName>
        <fullName evidence="3 5">Flagellar hook protein FlgE</fullName>
    </recommendedName>
</protein>
<dbReference type="InterPro" id="IPR037058">
    <property type="entry name" value="Falgellar_hook_FlgE_sf"/>
</dbReference>
<feature type="domain" description="Flagellar basal body rod protein N-terminal" evidence="6">
    <location>
        <begin position="9"/>
        <end position="37"/>
    </location>
</feature>
<evidence type="ECO:0000259" key="9">
    <source>
        <dbReference type="Pfam" id="PF22692"/>
    </source>
</evidence>
<dbReference type="NCBIfam" id="TIGR03506">
    <property type="entry name" value="FlgEFG_subfam"/>
    <property type="match status" value="1"/>
</dbReference>
<gene>
    <name evidence="10" type="ORF">X907_2396</name>
</gene>
<evidence type="ECO:0000256" key="4">
    <source>
        <dbReference type="ARBA" id="ARBA00023143"/>
    </source>
</evidence>
<accession>A0A3T0EC96</accession>
<dbReference type="InterPro" id="IPR053967">
    <property type="entry name" value="LlgE_F_G-like_D1"/>
</dbReference>
<dbReference type="InterPro" id="IPR020013">
    <property type="entry name" value="Flagellar_FlgE/F/G"/>
</dbReference>
<dbReference type="InterPro" id="IPR001444">
    <property type="entry name" value="Flag_bb_rod_N"/>
</dbReference>
<dbReference type="PANTHER" id="PTHR30435">
    <property type="entry name" value="FLAGELLAR PROTEIN"/>
    <property type="match status" value="1"/>
</dbReference>
<dbReference type="InterPro" id="IPR011491">
    <property type="entry name" value="FlgE_D2"/>
</dbReference>
<dbReference type="PANTHER" id="PTHR30435:SF1">
    <property type="entry name" value="FLAGELLAR HOOK PROTEIN FLGE"/>
    <property type="match status" value="1"/>
</dbReference>
<dbReference type="GO" id="GO:0005829">
    <property type="term" value="C:cytosol"/>
    <property type="evidence" value="ECO:0007669"/>
    <property type="project" value="TreeGrafter"/>
</dbReference>
<dbReference type="Proteomes" id="UP000286954">
    <property type="component" value="Chromosome"/>
</dbReference>
<dbReference type="KEGG" id="gak:X907_2396"/>
<feature type="domain" description="Flagellar hook protein FlgE/F/G-like D1" evidence="9">
    <location>
        <begin position="87"/>
        <end position="148"/>
    </location>
</feature>
<name>A0A3T0EC96_9PROT</name>
<dbReference type="AlphaFoldDB" id="A0A3T0EC96"/>
<dbReference type="Pfam" id="PF06429">
    <property type="entry name" value="Flg_bbr_C"/>
    <property type="match status" value="1"/>
</dbReference>
<evidence type="ECO:0000259" key="6">
    <source>
        <dbReference type="Pfam" id="PF00460"/>
    </source>
</evidence>
<keyword evidence="10" id="KW-0282">Flagellum</keyword>
<evidence type="ECO:0000256" key="5">
    <source>
        <dbReference type="RuleBase" id="RU362116"/>
    </source>
</evidence>
<keyword evidence="11" id="KW-1185">Reference proteome</keyword>
<organism evidence="10 11">
    <name type="scientific">Glycocaulis alkaliphilus</name>
    <dbReference type="NCBI Taxonomy" id="1434191"/>
    <lineage>
        <taxon>Bacteria</taxon>
        <taxon>Pseudomonadati</taxon>
        <taxon>Pseudomonadota</taxon>
        <taxon>Alphaproteobacteria</taxon>
        <taxon>Maricaulales</taxon>
        <taxon>Maricaulaceae</taxon>
        <taxon>Glycocaulis</taxon>
    </lineage>
</organism>
<evidence type="ECO:0000256" key="3">
    <source>
        <dbReference type="ARBA" id="ARBA00019015"/>
    </source>
</evidence>
<comment type="similarity">
    <text evidence="2 5">Belongs to the flagella basal body rod proteins family.</text>
</comment>
<comment type="subcellular location">
    <subcellularLocation>
        <location evidence="1 5">Bacterial flagellum basal body</location>
    </subcellularLocation>
</comment>
<dbReference type="GO" id="GO:0071978">
    <property type="term" value="P:bacterial-type flagellum-dependent swarming motility"/>
    <property type="evidence" value="ECO:0007669"/>
    <property type="project" value="TreeGrafter"/>
</dbReference>
<feature type="domain" description="Flagellar basal-body/hook protein C-terminal" evidence="7">
    <location>
        <begin position="419"/>
        <end position="462"/>
    </location>
</feature>
<keyword evidence="10" id="KW-0966">Cell projection</keyword>
<dbReference type="Pfam" id="PF00460">
    <property type="entry name" value="Flg_bb_rod"/>
    <property type="match status" value="1"/>
</dbReference>
<dbReference type="RefSeq" id="WP_127568254.1">
    <property type="nucleotide sequence ID" value="NZ_BMFB01000001.1"/>
</dbReference>
<dbReference type="GO" id="GO:0009424">
    <property type="term" value="C:bacterial-type flagellum hook"/>
    <property type="evidence" value="ECO:0007669"/>
    <property type="project" value="TreeGrafter"/>
</dbReference>
<evidence type="ECO:0000259" key="7">
    <source>
        <dbReference type="Pfam" id="PF06429"/>
    </source>
</evidence>
<dbReference type="EMBL" id="CP018911">
    <property type="protein sequence ID" value="AZU04911.1"/>
    <property type="molecule type" value="Genomic_DNA"/>
</dbReference>
<evidence type="ECO:0000256" key="2">
    <source>
        <dbReference type="ARBA" id="ARBA00009677"/>
    </source>
</evidence>
<dbReference type="Pfam" id="PF22692">
    <property type="entry name" value="LlgE_F_G_D1"/>
    <property type="match status" value="1"/>
</dbReference>
<feature type="domain" description="Flagellar hook protein FlgE D2" evidence="8">
    <location>
        <begin position="193"/>
        <end position="343"/>
    </location>
</feature>
<evidence type="ECO:0000256" key="1">
    <source>
        <dbReference type="ARBA" id="ARBA00004117"/>
    </source>
</evidence>
<dbReference type="SUPFAM" id="SSF117143">
    <property type="entry name" value="Flagellar hook protein flgE"/>
    <property type="match status" value="1"/>
</dbReference>
<dbReference type="InterPro" id="IPR037925">
    <property type="entry name" value="FlgE/F/G-like"/>
</dbReference>
<sequence>MSLNSALAAGASGLISNSSALAGISDNIANVNTVGYKRVNTNFFPNYSLTSGAGDVRYAAGGTSTLSKLDVSTSGLLNPASSSTSLAIDGNGFFVVRPNSQNATGFDPVLFTRSGNFETDSAGFLRNAAGMYLYGWPVQADGTVNANPSNLDQLEAINLSNIGGAAEATSSVRINANLQASQEVSPAAATYDATDPTLNMASGAVTADFQRTIQIYDSQGGVRSVTLSLLKSANANQWHAELHIDPATDITTGAGLNSGQIATGILAFNTDGQIDVANTTLPSTLNFLGSDNLGALGANDFQWSAGTGIGGQTIELDLGAAGTPGGITQYDSPSTLNSTRVNGAIFGAFASVDVDTQGFVSARFTNGVVRKIYQIPVATVANPNGLATAGGSAFYVTPESGAFTLNIPGAGASGQIAPKALENSNVDIATEFSNLIITQRAYSASSRIITTADEMMAEAIQMKR</sequence>
<evidence type="ECO:0000313" key="11">
    <source>
        <dbReference type="Proteomes" id="UP000286954"/>
    </source>
</evidence>
<dbReference type="InterPro" id="IPR010930">
    <property type="entry name" value="Flg_bb/hook_C_dom"/>
</dbReference>
<dbReference type="GO" id="GO:0009425">
    <property type="term" value="C:bacterial-type flagellum basal body"/>
    <property type="evidence" value="ECO:0007669"/>
    <property type="project" value="UniProtKB-SubCell"/>
</dbReference>